<name>A0ABS6JAE4_9BACI</name>
<keyword evidence="4" id="KW-1185">Reference proteome</keyword>
<evidence type="ECO:0000313" key="4">
    <source>
        <dbReference type="Proteomes" id="UP000784880"/>
    </source>
</evidence>
<proteinExistence type="predicted"/>
<keyword evidence="2" id="KW-0472">Membrane</keyword>
<gene>
    <name evidence="3" type="ORF">KS419_01375</name>
</gene>
<dbReference type="Proteomes" id="UP000784880">
    <property type="component" value="Unassembled WGS sequence"/>
</dbReference>
<evidence type="ECO:0000313" key="3">
    <source>
        <dbReference type="EMBL" id="MBU9710415.1"/>
    </source>
</evidence>
<keyword evidence="2" id="KW-1133">Transmembrane helix</keyword>
<accession>A0ABS6JAE4</accession>
<protein>
    <submittedName>
        <fullName evidence="3">GerMN domain-containing protein</fullName>
    </submittedName>
</protein>
<feature type="transmembrane region" description="Helical" evidence="2">
    <location>
        <begin position="58"/>
        <end position="80"/>
    </location>
</feature>
<organism evidence="3 4">
    <name type="scientific">Evansella tamaricis</name>
    <dbReference type="NCBI Taxonomy" id="2069301"/>
    <lineage>
        <taxon>Bacteria</taxon>
        <taxon>Bacillati</taxon>
        <taxon>Bacillota</taxon>
        <taxon>Bacilli</taxon>
        <taxon>Bacillales</taxon>
        <taxon>Bacillaceae</taxon>
        <taxon>Evansella</taxon>
    </lineage>
</organism>
<comment type="caution">
    <text evidence="3">The sequence shown here is derived from an EMBL/GenBank/DDBJ whole genome shotgun (WGS) entry which is preliminary data.</text>
</comment>
<keyword evidence="2" id="KW-0812">Transmembrane</keyword>
<sequence>MTRKSGWDEEKVEDYLRQLPPVKDKQNKEEIFQAIQTKLKDKQVQQSRKSKKIRTKTWFYPAIASIAAVFLILLILPSFLNDQQFSTEDHTNDGGTELTNGDSQEISGIQPENGSDEMGIAGITEGDMEGTIETTPEDGLNNIYTPIPKSVQVDKGDMIETHVFLVGERQEGSAFDSLEDNLFFALNSEEFSWSGVQSVSIQEDGIIATLDFSTENRRLESMSADEQKALTQAIQELFGFYGIEKVRLTTNGEPGVIYGQDGPLEDLPISYLNRGYYLFETEDGEQYLFRSVSVEQQFTTPTGDFLTFEQTIEKMKNVNELEWYHSPIPKDTEFDIIHEGDTIRILFSDGSGMEDTKEYELFVESMLLTATDFDDVEYLIFENIDIESVGPYQMGEYLSVENTIPNLNHQ</sequence>
<evidence type="ECO:0000256" key="1">
    <source>
        <dbReference type="SAM" id="MobiDB-lite"/>
    </source>
</evidence>
<dbReference type="RefSeq" id="WP_217064307.1">
    <property type="nucleotide sequence ID" value="NZ_JAHQCS010000029.1"/>
</dbReference>
<dbReference type="EMBL" id="JAHQCS010000029">
    <property type="protein sequence ID" value="MBU9710415.1"/>
    <property type="molecule type" value="Genomic_DNA"/>
</dbReference>
<feature type="region of interest" description="Disordered" evidence="1">
    <location>
        <begin position="87"/>
        <end position="122"/>
    </location>
</feature>
<reference evidence="3 4" key="1">
    <citation type="submission" date="2021-06" db="EMBL/GenBank/DDBJ databases">
        <title>Bacillus sp. RD4P76, an endophyte from a halophyte.</title>
        <authorList>
            <person name="Sun J.-Q."/>
        </authorList>
    </citation>
    <scope>NUCLEOTIDE SEQUENCE [LARGE SCALE GENOMIC DNA]</scope>
    <source>
        <strain evidence="3 4">CGMCC 1.15917</strain>
    </source>
</reference>
<feature type="compositionally biased region" description="Polar residues" evidence="1">
    <location>
        <begin position="93"/>
        <end position="113"/>
    </location>
</feature>
<evidence type="ECO:0000256" key="2">
    <source>
        <dbReference type="SAM" id="Phobius"/>
    </source>
</evidence>